<evidence type="ECO:0000256" key="7">
    <source>
        <dbReference type="SAM" id="MobiDB-lite"/>
    </source>
</evidence>
<evidence type="ECO:0000313" key="9">
    <source>
        <dbReference type="EMBL" id="KAF6027726.1"/>
    </source>
</evidence>
<comment type="similarity">
    <text evidence="1">Belongs to the MAX family.</text>
</comment>
<dbReference type="GO" id="GO:0090575">
    <property type="term" value="C:RNA polymerase II transcription regulator complex"/>
    <property type="evidence" value="ECO:0007669"/>
    <property type="project" value="TreeGrafter"/>
</dbReference>
<dbReference type="PANTHER" id="PTHR10328:SF3">
    <property type="entry name" value="PROTEIN MAX"/>
    <property type="match status" value="1"/>
</dbReference>
<dbReference type="InterPro" id="IPR011598">
    <property type="entry name" value="bHLH_dom"/>
</dbReference>
<dbReference type="SMART" id="SM00353">
    <property type="entry name" value="HLH"/>
    <property type="match status" value="1"/>
</dbReference>
<feature type="domain" description="BHLH" evidence="8">
    <location>
        <begin position="38"/>
        <end position="89"/>
    </location>
</feature>
<dbReference type="InterPro" id="IPR036638">
    <property type="entry name" value="HLH_DNA-bd_sf"/>
</dbReference>
<keyword evidence="10" id="KW-1185">Reference proteome</keyword>
<dbReference type="Pfam" id="PF00010">
    <property type="entry name" value="HLH"/>
    <property type="match status" value="1"/>
</dbReference>
<feature type="compositionally biased region" description="Acidic residues" evidence="7">
    <location>
        <begin position="1"/>
        <end position="15"/>
    </location>
</feature>
<dbReference type="PROSITE" id="PS50888">
    <property type="entry name" value="BHLH"/>
    <property type="match status" value="1"/>
</dbReference>
<dbReference type="GO" id="GO:0003677">
    <property type="term" value="F:DNA binding"/>
    <property type="evidence" value="ECO:0007669"/>
    <property type="project" value="UniProtKB-KW"/>
</dbReference>
<dbReference type="Gene3D" id="4.10.280.10">
    <property type="entry name" value="Helix-loop-helix DNA-binding domain"/>
    <property type="match status" value="1"/>
</dbReference>
<dbReference type="GO" id="GO:0003700">
    <property type="term" value="F:DNA-binding transcription factor activity"/>
    <property type="evidence" value="ECO:0007669"/>
    <property type="project" value="TreeGrafter"/>
</dbReference>
<evidence type="ECO:0000256" key="6">
    <source>
        <dbReference type="ARBA" id="ARBA00023242"/>
    </source>
</evidence>
<evidence type="ECO:0000256" key="4">
    <source>
        <dbReference type="ARBA" id="ARBA00023159"/>
    </source>
</evidence>
<keyword evidence="3" id="KW-0238">DNA-binding</keyword>
<proteinExistence type="inferred from homology"/>
<name>A0A7J7JQK7_BUGNE</name>
<gene>
    <name evidence="9" type="ORF">EB796_013949</name>
</gene>
<reference evidence="9" key="1">
    <citation type="submission" date="2020-06" db="EMBL/GenBank/DDBJ databases">
        <title>Draft genome of Bugula neritina, a colonial animal packing powerful symbionts and potential medicines.</title>
        <authorList>
            <person name="Rayko M."/>
        </authorList>
    </citation>
    <scope>NUCLEOTIDE SEQUENCE [LARGE SCALE GENOMIC DNA]</scope>
    <source>
        <strain evidence="9">Kwan_BN1</strain>
    </source>
</reference>
<dbReference type="CDD" id="cd11406">
    <property type="entry name" value="bHLHzip_Max"/>
    <property type="match status" value="1"/>
</dbReference>
<feature type="region of interest" description="Disordered" evidence="7">
    <location>
        <begin position="153"/>
        <end position="189"/>
    </location>
</feature>
<protein>
    <submittedName>
        <fullName evidence="9">MAX</fullName>
    </submittedName>
</protein>
<evidence type="ECO:0000259" key="8">
    <source>
        <dbReference type="PROSITE" id="PS50888"/>
    </source>
</evidence>
<evidence type="ECO:0000256" key="3">
    <source>
        <dbReference type="ARBA" id="ARBA00023125"/>
    </source>
</evidence>
<evidence type="ECO:0000313" key="10">
    <source>
        <dbReference type="Proteomes" id="UP000593567"/>
    </source>
</evidence>
<dbReference type="SUPFAM" id="SSF47459">
    <property type="entry name" value="HLH, helix-loop-helix DNA-binding domain"/>
    <property type="match status" value="1"/>
</dbReference>
<dbReference type="Proteomes" id="UP000593567">
    <property type="component" value="Unassembled WGS sequence"/>
</dbReference>
<keyword evidence="2" id="KW-0805">Transcription regulation</keyword>
<keyword evidence="5" id="KW-0804">Transcription</keyword>
<evidence type="ECO:0000256" key="2">
    <source>
        <dbReference type="ARBA" id="ARBA00023015"/>
    </source>
</evidence>
<feature type="region of interest" description="Disordered" evidence="7">
    <location>
        <begin position="1"/>
        <end position="21"/>
    </location>
</feature>
<dbReference type="AlphaFoldDB" id="A0A7J7JQK7"/>
<keyword evidence="4" id="KW-0010">Activator</keyword>
<dbReference type="EMBL" id="VXIV02002034">
    <property type="protein sequence ID" value="KAF6027726.1"/>
    <property type="molecule type" value="Genomic_DNA"/>
</dbReference>
<sequence length="189" mass="20797">MSDEEYVDIDQDEEGSGPLDENITDLFDVVISDPTPADKRAHHNALERKRRDHIKDSFNTLMSCLPTINSYRCSRAQALKKATEYIVLLKRKNNKLITDIELLKSQGLMMEQQVTALEKVRTTSLFAADKDLAAAETSGENVKVETVEGSATNTVVGASGSNHGDGLDMEVTTGGDTDAEPAQKRTRLR</sequence>
<dbReference type="OrthoDB" id="8964853at2759"/>
<dbReference type="GO" id="GO:0045944">
    <property type="term" value="P:positive regulation of transcription by RNA polymerase II"/>
    <property type="evidence" value="ECO:0007669"/>
    <property type="project" value="TreeGrafter"/>
</dbReference>
<dbReference type="GO" id="GO:0046983">
    <property type="term" value="F:protein dimerization activity"/>
    <property type="evidence" value="ECO:0007669"/>
    <property type="project" value="InterPro"/>
</dbReference>
<organism evidence="9 10">
    <name type="scientific">Bugula neritina</name>
    <name type="common">Brown bryozoan</name>
    <name type="synonym">Sertularia neritina</name>
    <dbReference type="NCBI Taxonomy" id="10212"/>
    <lineage>
        <taxon>Eukaryota</taxon>
        <taxon>Metazoa</taxon>
        <taxon>Spiralia</taxon>
        <taxon>Lophotrochozoa</taxon>
        <taxon>Bryozoa</taxon>
        <taxon>Gymnolaemata</taxon>
        <taxon>Cheilostomatida</taxon>
        <taxon>Flustrina</taxon>
        <taxon>Buguloidea</taxon>
        <taxon>Bugulidae</taxon>
        <taxon>Bugula</taxon>
    </lineage>
</organism>
<keyword evidence="6" id="KW-0539">Nucleus</keyword>
<comment type="caution">
    <text evidence="9">The sequence shown here is derived from an EMBL/GenBank/DDBJ whole genome shotgun (WGS) entry which is preliminary data.</text>
</comment>
<feature type="compositionally biased region" description="Polar residues" evidence="7">
    <location>
        <begin position="153"/>
        <end position="162"/>
    </location>
</feature>
<dbReference type="PANTHER" id="PTHR10328">
    <property type="entry name" value="PROTEIN MAX MYC-ASSOCIATED FACTOR X"/>
    <property type="match status" value="1"/>
</dbReference>
<evidence type="ECO:0000256" key="1">
    <source>
        <dbReference type="ARBA" id="ARBA00007628"/>
    </source>
</evidence>
<accession>A0A7J7JQK7</accession>
<evidence type="ECO:0000256" key="5">
    <source>
        <dbReference type="ARBA" id="ARBA00023163"/>
    </source>
</evidence>